<sequence>MHQALVKIQDELQKVISQLQKSVGSDEPLGNVHNNWSFPGLTRSELVEEAQSIIDLIDEHGGDDLGSAEARIQDYVRRLTHLHSQTVPNLWGNGNQAVSAYMLTLDGLRKALAPAFSRDAAAEAAEAAAQLRRLAMQIRGLEARLGGLEPRTATLSTMVERIEQAYTAADQLPADLESLAEARQAIEALLKASTEESTRITDTRSQASSLYTQLNQYAKDADGVLQRCQTAYSAATSVGLAAAFTERSDSLSKSMWFWVAGLIAALSLGSYFGSQQLNSLSELFQQPHAPTSVLVLNLALSLLSVGAPVWFSWLATKQIGHRFRLSEDYAFKASISRAYEGFRREAARFDKEMESRVLASALTRLDELPLRLVETESHGSPWHELASSHTVKQAMKAVPGFTAQIKDLADKAIAAVASAKAKPKAPAAAGPAAAEE</sequence>
<dbReference type="RefSeq" id="WP_340530642.1">
    <property type="nucleotide sequence ID" value="NZ_FMSH01000523.1"/>
</dbReference>
<evidence type="ECO:0000256" key="1">
    <source>
        <dbReference type="SAM" id="Phobius"/>
    </source>
</evidence>
<reference evidence="2" key="1">
    <citation type="submission" date="2016-09" db="EMBL/GenBank/DDBJ databases">
        <authorList>
            <person name="Capua I."/>
            <person name="De Benedictis P."/>
            <person name="Joannis T."/>
            <person name="Lombin L.H."/>
            <person name="Cattoli G."/>
        </authorList>
    </citation>
    <scope>NUCLEOTIDE SEQUENCE</scope>
    <source>
        <strain evidence="2">B9</strain>
    </source>
</reference>
<name>A0A1K0IS82_CUPNE</name>
<keyword evidence="1" id="KW-1133">Transmembrane helix</keyword>
<organism evidence="2">
    <name type="scientific">Cupriavidus necator</name>
    <name type="common">Alcaligenes eutrophus</name>
    <name type="synonym">Ralstonia eutropha</name>
    <dbReference type="NCBI Taxonomy" id="106590"/>
    <lineage>
        <taxon>Bacteria</taxon>
        <taxon>Pseudomonadati</taxon>
        <taxon>Pseudomonadota</taxon>
        <taxon>Betaproteobacteria</taxon>
        <taxon>Burkholderiales</taxon>
        <taxon>Burkholderiaceae</taxon>
        <taxon>Cupriavidus</taxon>
    </lineage>
</organism>
<feature type="transmembrane region" description="Helical" evidence="1">
    <location>
        <begin position="293"/>
        <end position="315"/>
    </location>
</feature>
<keyword evidence="1" id="KW-0812">Transmembrane</keyword>
<evidence type="ECO:0000313" key="2">
    <source>
        <dbReference type="EMBL" id="SCV00585.1"/>
    </source>
</evidence>
<dbReference type="AlphaFoldDB" id="A0A1K0IS82"/>
<proteinExistence type="predicted"/>
<protein>
    <submittedName>
        <fullName evidence="2">Uncharacterized protein</fullName>
    </submittedName>
</protein>
<accession>A0A1K0IS82</accession>
<gene>
    <name evidence="2" type="ORF">CNECB9_740006</name>
</gene>
<feature type="transmembrane region" description="Helical" evidence="1">
    <location>
        <begin position="255"/>
        <end position="273"/>
    </location>
</feature>
<keyword evidence="1" id="KW-0472">Membrane</keyword>
<dbReference type="EMBL" id="FMSH01000523">
    <property type="protein sequence ID" value="SCV00585.1"/>
    <property type="molecule type" value="Genomic_DNA"/>
</dbReference>